<dbReference type="RefSeq" id="WP_187719921.1">
    <property type="nucleotide sequence ID" value="NZ_BAABBL010000018.1"/>
</dbReference>
<protein>
    <recommendedName>
        <fullName evidence="3">Ryanodine receptor Ryr domain-containing protein</fullName>
    </recommendedName>
</protein>
<evidence type="ECO:0000313" key="2">
    <source>
        <dbReference type="Proteomes" id="UP000516117"/>
    </source>
</evidence>
<reference evidence="1 2" key="1">
    <citation type="submission" date="2020-08" db="EMBL/GenBank/DDBJ databases">
        <title>Genome sequence of Tessaracoccus defluvii JCM 17540T.</title>
        <authorList>
            <person name="Hyun D.-W."/>
            <person name="Bae J.-W."/>
        </authorList>
    </citation>
    <scope>NUCLEOTIDE SEQUENCE [LARGE SCALE GENOMIC DNA]</scope>
    <source>
        <strain evidence="1 2">JCM 17540</strain>
    </source>
</reference>
<sequence>MTHPPEPTTAPEPLLVAGATDLETVQELADTRRDRPDLPVVAVFAEPEIAAVFRDLEGVRAVAWLPVLAGQVTQACPPSPLGCVSPPPIVVGDGPLATHIVTALADGWSEPGQPFTVHCLGAQAAWAQEADEASGPHVRLLWSELPPRPMPVVHRIRALLAEWAAPPKKHATPAGPAVIVALGEPVEAVGIAAAVAARFSTARVAVVVPDAEVWPPLPGVEVFSTAAARAAAVHMRTDAESLLMERLLEDCTWVAAPEPAVTRPMEPVFAPVDEPTRLRRQIEALVAAQPELLQAGHLVIGEEAEPVILTPAELTAMAAVILRAVGAPATDGTRLTALELAARLPALLGRAGLRCRRPDGYAPLLTHEHVELLAPLVHLAYQDISAQTGNATGSSLAYEMWDSVTEFYRASNRAVLPGAAVSHAAVGLDWRASEDPTVLALTDAEQARLAELEHRRWAIHQRRNGANDHAWMRPWDGPDGVRVTDGAKEYDLHIARQVIRLLADAGVEVHRS</sequence>
<dbReference type="Proteomes" id="UP000516117">
    <property type="component" value="Chromosome"/>
</dbReference>
<dbReference type="EMBL" id="CP060789">
    <property type="protein sequence ID" value="QNP54785.1"/>
    <property type="molecule type" value="Genomic_DNA"/>
</dbReference>
<organism evidence="1 2">
    <name type="scientific">Tessaracoccus defluvii</name>
    <dbReference type="NCBI Taxonomy" id="1285901"/>
    <lineage>
        <taxon>Bacteria</taxon>
        <taxon>Bacillati</taxon>
        <taxon>Actinomycetota</taxon>
        <taxon>Actinomycetes</taxon>
        <taxon>Propionibacteriales</taxon>
        <taxon>Propionibacteriaceae</taxon>
        <taxon>Tessaracoccus</taxon>
    </lineage>
</organism>
<evidence type="ECO:0008006" key="3">
    <source>
        <dbReference type="Google" id="ProtNLM"/>
    </source>
</evidence>
<evidence type="ECO:0000313" key="1">
    <source>
        <dbReference type="EMBL" id="QNP54785.1"/>
    </source>
</evidence>
<dbReference type="AlphaFoldDB" id="A0A7H0H2L9"/>
<keyword evidence="2" id="KW-1185">Reference proteome</keyword>
<gene>
    <name evidence="1" type="ORF">H9L22_10780</name>
</gene>
<proteinExistence type="predicted"/>
<accession>A0A7H0H2L9</accession>
<name>A0A7H0H2L9_9ACTN</name>
<dbReference type="KEGG" id="tdf:H9L22_10780"/>